<evidence type="ECO:0000313" key="1">
    <source>
        <dbReference type="EMBL" id="GIP19312.1"/>
    </source>
</evidence>
<evidence type="ECO:0000313" key="2">
    <source>
        <dbReference type="Proteomes" id="UP000683139"/>
    </source>
</evidence>
<organism evidence="1 2">
    <name type="scientific">Paenibacillus montaniterrae</name>
    <dbReference type="NCBI Taxonomy" id="429341"/>
    <lineage>
        <taxon>Bacteria</taxon>
        <taxon>Bacillati</taxon>
        <taxon>Bacillota</taxon>
        <taxon>Bacilli</taxon>
        <taxon>Bacillales</taxon>
        <taxon>Paenibacillaceae</taxon>
        <taxon>Paenibacillus</taxon>
    </lineage>
</organism>
<gene>
    <name evidence="1" type="ORF">J40TS1_49540</name>
</gene>
<dbReference type="AlphaFoldDB" id="A0A920CWH6"/>
<sequence length="71" mass="7922">MLNMGLSNKLTNNKNAERGIQVFSFSVFVRTKDGTLIYEKKKTAPEERKLVSLLTPIFNGLERKSGSFGNG</sequence>
<proteinExistence type="predicted"/>
<protein>
    <submittedName>
        <fullName evidence="1">Uncharacterized protein</fullName>
    </submittedName>
</protein>
<dbReference type="EMBL" id="BOSE01000014">
    <property type="protein sequence ID" value="GIP19312.1"/>
    <property type="molecule type" value="Genomic_DNA"/>
</dbReference>
<accession>A0A920CWH6</accession>
<name>A0A920CWH6_9BACL</name>
<reference evidence="1" key="1">
    <citation type="submission" date="2021-03" db="EMBL/GenBank/DDBJ databases">
        <title>Antimicrobial resistance genes in bacteria isolated from Japanese honey, and their potential for conferring macrolide and lincosamide resistance in the American foulbrood pathogen Paenibacillus larvae.</title>
        <authorList>
            <person name="Okamoto M."/>
            <person name="Kumagai M."/>
            <person name="Kanamori H."/>
            <person name="Takamatsu D."/>
        </authorList>
    </citation>
    <scope>NUCLEOTIDE SEQUENCE</scope>
    <source>
        <strain evidence="1">J40TS1</strain>
    </source>
</reference>
<comment type="caution">
    <text evidence="1">The sequence shown here is derived from an EMBL/GenBank/DDBJ whole genome shotgun (WGS) entry which is preliminary data.</text>
</comment>
<dbReference type="Proteomes" id="UP000683139">
    <property type="component" value="Unassembled WGS sequence"/>
</dbReference>
<keyword evidence="2" id="KW-1185">Reference proteome</keyword>